<sequence>MSTCNYHLVVSQQHHIVIMSKTEVWDKYILPVIGALLVIQVAYWMSCDYKYLEHQIYNPEDGTIIEDTQAPPEIPVPEKKSSRLFQSQSFIGSG</sequence>
<comment type="caution">
    <text evidence="1">The sequence shown here is derived from an EMBL/GenBank/DDBJ whole genome shotgun (WGS) entry which is preliminary data.</text>
</comment>
<dbReference type="EMBL" id="VUJX02000011">
    <property type="protein sequence ID" value="KAL0930340.1"/>
    <property type="molecule type" value="Genomic_DNA"/>
</dbReference>
<accession>A0ACC3YET5</accession>
<keyword evidence="2" id="KW-1185">Reference proteome</keyword>
<gene>
    <name evidence="1" type="ORF">CTRU02_214415</name>
</gene>
<reference evidence="1 2" key="1">
    <citation type="journal article" date="2020" name="Phytopathology">
        <title>Genome Sequence Resources of Colletotrichum truncatum, C. plurivorum, C. musicola, and C. sojae: Four Species Pathogenic to Soybean (Glycine max).</title>
        <authorList>
            <person name="Rogerio F."/>
            <person name="Boufleur T.R."/>
            <person name="Ciampi-Guillardi M."/>
            <person name="Sukno S.A."/>
            <person name="Thon M.R."/>
            <person name="Massola Junior N.S."/>
            <person name="Baroncelli R."/>
        </authorList>
    </citation>
    <scope>NUCLEOTIDE SEQUENCE [LARGE SCALE GENOMIC DNA]</scope>
    <source>
        <strain evidence="1 2">CMES1059</strain>
    </source>
</reference>
<dbReference type="Proteomes" id="UP000805649">
    <property type="component" value="Unassembled WGS sequence"/>
</dbReference>
<evidence type="ECO:0000313" key="1">
    <source>
        <dbReference type="EMBL" id="KAL0930340.1"/>
    </source>
</evidence>
<name>A0ACC3YET5_COLTU</name>
<proteinExistence type="predicted"/>
<evidence type="ECO:0000313" key="2">
    <source>
        <dbReference type="Proteomes" id="UP000805649"/>
    </source>
</evidence>
<protein>
    <submittedName>
        <fullName evidence="1">Uncharacterized protein</fullName>
    </submittedName>
</protein>
<organism evidence="1 2">
    <name type="scientific">Colletotrichum truncatum</name>
    <name type="common">Anthracnose fungus</name>
    <name type="synonym">Colletotrichum capsici</name>
    <dbReference type="NCBI Taxonomy" id="5467"/>
    <lineage>
        <taxon>Eukaryota</taxon>
        <taxon>Fungi</taxon>
        <taxon>Dikarya</taxon>
        <taxon>Ascomycota</taxon>
        <taxon>Pezizomycotina</taxon>
        <taxon>Sordariomycetes</taxon>
        <taxon>Hypocreomycetidae</taxon>
        <taxon>Glomerellales</taxon>
        <taxon>Glomerellaceae</taxon>
        <taxon>Colletotrichum</taxon>
        <taxon>Colletotrichum truncatum species complex</taxon>
    </lineage>
</organism>